<comment type="caution">
    <text evidence="6">The sequence shown here is derived from an EMBL/GenBank/DDBJ whole genome shotgun (WGS) entry which is preliminary data.</text>
</comment>
<dbReference type="GO" id="GO:0050839">
    <property type="term" value="F:cell adhesion molecule binding"/>
    <property type="evidence" value="ECO:0007669"/>
    <property type="project" value="TreeGrafter"/>
</dbReference>
<evidence type="ECO:0000256" key="3">
    <source>
        <dbReference type="ARBA" id="ARBA00023157"/>
    </source>
</evidence>
<organism evidence="6 7">
    <name type="scientific">Lates japonicus</name>
    <name type="common">Japanese lates</name>
    <dbReference type="NCBI Taxonomy" id="270547"/>
    <lineage>
        <taxon>Eukaryota</taxon>
        <taxon>Metazoa</taxon>
        <taxon>Chordata</taxon>
        <taxon>Craniata</taxon>
        <taxon>Vertebrata</taxon>
        <taxon>Euteleostomi</taxon>
        <taxon>Actinopterygii</taxon>
        <taxon>Neopterygii</taxon>
        <taxon>Teleostei</taxon>
        <taxon>Neoteleostei</taxon>
        <taxon>Acanthomorphata</taxon>
        <taxon>Carangaria</taxon>
        <taxon>Carangaria incertae sedis</taxon>
        <taxon>Centropomidae</taxon>
        <taxon>Lates</taxon>
    </lineage>
</organism>
<protein>
    <submittedName>
        <fullName evidence="6">Teneurin-3-like protein</fullName>
    </submittedName>
</protein>
<evidence type="ECO:0000256" key="2">
    <source>
        <dbReference type="ARBA" id="ARBA00022737"/>
    </source>
</evidence>
<dbReference type="AlphaFoldDB" id="A0AAD3NQJ3"/>
<feature type="domain" description="Teneurin 1-4-like FN-plug" evidence="4">
    <location>
        <begin position="126"/>
        <end position="226"/>
    </location>
</feature>
<dbReference type="GO" id="GO:0046982">
    <property type="term" value="F:protein heterodimerization activity"/>
    <property type="evidence" value="ECO:0007669"/>
    <property type="project" value="TreeGrafter"/>
</dbReference>
<dbReference type="GO" id="GO:0048666">
    <property type="term" value="P:neuron development"/>
    <property type="evidence" value="ECO:0007669"/>
    <property type="project" value="TreeGrafter"/>
</dbReference>
<gene>
    <name evidence="6" type="ORF">AKAME5_002668500</name>
</gene>
<dbReference type="Pfam" id="PF24329">
    <property type="entry name" value="FN-plug_TEN1-4"/>
    <property type="match status" value="1"/>
</dbReference>
<dbReference type="InterPro" id="IPR057627">
    <property type="entry name" value="FN-plug_TEN1-4"/>
</dbReference>
<feature type="domain" description="Teneurin TTR-like" evidence="5">
    <location>
        <begin position="11"/>
        <end position="53"/>
    </location>
</feature>
<keyword evidence="2" id="KW-0677">Repeat</keyword>
<dbReference type="GO" id="GO:0043005">
    <property type="term" value="C:neuron projection"/>
    <property type="evidence" value="ECO:0007669"/>
    <property type="project" value="TreeGrafter"/>
</dbReference>
<dbReference type="InterPro" id="IPR051216">
    <property type="entry name" value="Teneurin"/>
</dbReference>
<evidence type="ECO:0000259" key="5">
    <source>
        <dbReference type="Pfam" id="PF25020"/>
    </source>
</evidence>
<evidence type="ECO:0000256" key="1">
    <source>
        <dbReference type="ARBA" id="ARBA00022536"/>
    </source>
</evidence>
<keyword evidence="7" id="KW-1185">Reference proteome</keyword>
<sequence length="249" mass="28378">MPLYSAVPLTRFDLLANGGASLTLSFERAPFITQYRTVWVPWNVFYVMDTLVMKKEENDIPSCDLSGFVRPSPVIVASPLSTFYRSSSEDGPIIPETQVLQEETSIPGSDLNLIYMSSRAAGYKPVLKVTMTQSVIPFNLMKVHLMVAVVGRLFQKWFPAQPNLSYTFIWDKTVLHGQRVYGLTTRGSWMISLSRRSVTMRRLSVGFEYESCLSLILWEKRDSHLQGYELDASNMLRRGGPWINITSWM</sequence>
<name>A0AAD3NQJ3_LATJO</name>
<evidence type="ECO:0000259" key="4">
    <source>
        <dbReference type="Pfam" id="PF24329"/>
    </source>
</evidence>
<dbReference type="Proteomes" id="UP001279410">
    <property type="component" value="Unassembled WGS sequence"/>
</dbReference>
<dbReference type="GO" id="GO:0042803">
    <property type="term" value="F:protein homodimerization activity"/>
    <property type="evidence" value="ECO:0007669"/>
    <property type="project" value="TreeGrafter"/>
</dbReference>
<dbReference type="PANTHER" id="PTHR11219">
    <property type="entry name" value="TENEURIN AND N-ACETYLGLUCOSAMINE-1-PHOSPHODIESTER ALPHA-N-ACETYLGLUCOSAMINIDASE"/>
    <property type="match status" value="1"/>
</dbReference>
<dbReference type="PANTHER" id="PTHR11219:SF65">
    <property type="entry name" value="TENEURIN-3"/>
    <property type="match status" value="1"/>
</dbReference>
<proteinExistence type="predicted"/>
<dbReference type="InterPro" id="IPR056820">
    <property type="entry name" value="TEN_TTR-like"/>
</dbReference>
<keyword evidence="3" id="KW-1015">Disulfide bond</keyword>
<dbReference type="GO" id="GO:0007157">
    <property type="term" value="P:heterophilic cell-cell adhesion via plasma membrane cell adhesion molecules"/>
    <property type="evidence" value="ECO:0007669"/>
    <property type="project" value="TreeGrafter"/>
</dbReference>
<accession>A0AAD3NQJ3</accession>
<dbReference type="Pfam" id="PF25020">
    <property type="entry name" value="TTR_TEN1-4"/>
    <property type="match status" value="1"/>
</dbReference>
<dbReference type="EMBL" id="BRZM01002885">
    <property type="protein sequence ID" value="GLD75351.1"/>
    <property type="molecule type" value="Genomic_DNA"/>
</dbReference>
<keyword evidence="1" id="KW-0245">EGF-like domain</keyword>
<reference evidence="6" key="1">
    <citation type="submission" date="2022-08" db="EMBL/GenBank/DDBJ databases">
        <title>Genome sequencing of akame (Lates japonicus).</title>
        <authorList>
            <person name="Hashiguchi Y."/>
            <person name="Takahashi H."/>
        </authorList>
    </citation>
    <scope>NUCLEOTIDE SEQUENCE</scope>
    <source>
        <strain evidence="6">Kochi</strain>
    </source>
</reference>
<evidence type="ECO:0000313" key="7">
    <source>
        <dbReference type="Proteomes" id="UP001279410"/>
    </source>
</evidence>
<evidence type="ECO:0000313" key="6">
    <source>
        <dbReference type="EMBL" id="GLD75351.1"/>
    </source>
</evidence>